<evidence type="ECO:0000313" key="2">
    <source>
        <dbReference type="Proteomes" id="UP000315226"/>
    </source>
</evidence>
<dbReference type="RefSeq" id="WP_167534088.1">
    <property type="nucleotide sequence ID" value="NZ_BJMN01000015.1"/>
</dbReference>
<keyword evidence="2" id="KW-1185">Reference proteome</keyword>
<evidence type="ECO:0000313" key="1">
    <source>
        <dbReference type="EMBL" id="GEB57193.1"/>
    </source>
</evidence>
<proteinExistence type="predicted"/>
<sequence>MTTSIAPEAGGPPEYGVPSAELVARAESGFVNFLARFDDDEQGDEKTAR</sequence>
<dbReference type="AlphaFoldDB" id="A0A4Y3RKF1"/>
<accession>A0A4Y3RKF1</accession>
<gene>
    <name evidence="1" type="ORF">SGA01_27980</name>
</gene>
<dbReference type="Proteomes" id="UP000315226">
    <property type="component" value="Unassembled WGS sequence"/>
</dbReference>
<reference evidence="1 2" key="1">
    <citation type="submission" date="2019-06" db="EMBL/GenBank/DDBJ databases">
        <title>Whole genome shotgun sequence of Streptomyces gardneri NBRC 12865.</title>
        <authorList>
            <person name="Hosoyama A."/>
            <person name="Uohara A."/>
            <person name="Ohji S."/>
            <person name="Ichikawa N."/>
        </authorList>
    </citation>
    <scope>NUCLEOTIDE SEQUENCE [LARGE SCALE GENOMIC DNA]</scope>
    <source>
        <strain evidence="1 2">NBRC 12865</strain>
    </source>
</reference>
<comment type="caution">
    <text evidence="1">The sequence shown here is derived from an EMBL/GenBank/DDBJ whole genome shotgun (WGS) entry which is preliminary data.</text>
</comment>
<organism evidence="1 2">
    <name type="scientific">Streptomyces gardneri</name>
    <dbReference type="NCBI Taxonomy" id="66892"/>
    <lineage>
        <taxon>Bacteria</taxon>
        <taxon>Bacillati</taxon>
        <taxon>Actinomycetota</taxon>
        <taxon>Actinomycetes</taxon>
        <taxon>Kitasatosporales</taxon>
        <taxon>Streptomycetaceae</taxon>
        <taxon>Streptomyces</taxon>
    </lineage>
</organism>
<protein>
    <submittedName>
        <fullName evidence="1">Uncharacterized protein</fullName>
    </submittedName>
</protein>
<name>A0A4Y3RKF1_9ACTN</name>
<dbReference type="EMBL" id="BJMN01000015">
    <property type="protein sequence ID" value="GEB57193.1"/>
    <property type="molecule type" value="Genomic_DNA"/>
</dbReference>